<evidence type="ECO:0000256" key="6">
    <source>
        <dbReference type="SAM" id="MobiDB-lite"/>
    </source>
</evidence>
<dbReference type="GO" id="GO:0004563">
    <property type="term" value="F:beta-N-acetylhexosaminidase activity"/>
    <property type="evidence" value="ECO:0007669"/>
    <property type="project" value="UniProtKB-EC"/>
</dbReference>
<dbReference type="GO" id="GO:0005975">
    <property type="term" value="P:carbohydrate metabolic process"/>
    <property type="evidence" value="ECO:0007669"/>
    <property type="project" value="InterPro"/>
</dbReference>
<evidence type="ECO:0000256" key="2">
    <source>
        <dbReference type="ARBA" id="ARBA00005336"/>
    </source>
</evidence>
<dbReference type="EC" id="3.2.1.52" evidence="3"/>
<evidence type="ECO:0000256" key="4">
    <source>
        <dbReference type="ARBA" id="ARBA00022801"/>
    </source>
</evidence>
<keyword evidence="4" id="KW-0378">Hydrolase</keyword>
<dbReference type="InterPro" id="IPR036962">
    <property type="entry name" value="Glyco_hydro_3_N_sf"/>
</dbReference>
<dbReference type="Pfam" id="PF00933">
    <property type="entry name" value="Glyco_hydro_3"/>
    <property type="match status" value="1"/>
</dbReference>
<dbReference type="PANTHER" id="PTHR30480:SF13">
    <property type="entry name" value="BETA-HEXOSAMINIDASE"/>
    <property type="match status" value="1"/>
</dbReference>
<dbReference type="SUPFAM" id="SSF51445">
    <property type="entry name" value="(Trans)glycosidases"/>
    <property type="match status" value="1"/>
</dbReference>
<sequence length="446" mass="45409">MDQSLAVTYRNVAMPWNNRGMISSASPLHFPSSRTLSRSSHRAPLTTMLVAALALMIPVLTGCDGAQPTASPSTPTSPTLATSPLLRSPAPRTDDSPAAQATRLARSMSLQELVGQLVMAPLPTGYDPANLKDEIEQDHVGSVLVTGNWNGGAAAVGTATKALQGYAGDGPKLITATDQEGGMVQHLQGPGFDPIPSGVQQGARSVDDLRAAAATWGGQLAAAGINVNLAPVVDTVAVNRASNAPIGALDRDFGLDAQGNGAHAQAFVNGMRDAGVSSAIKHYPGLGGVTGNTDFTADGITDATTTLQSPSLGAFSTALEAHPAMVMMSLATYTAVDPHHPAAFSSTLIDGHLRGDQGFQGVVISDSLSAAAVSGIPQDQLGVSLIEAGGDLACISAPSVVRPVLDGLNAKAATDPGFAAKVTRSAIRVLALKYQMHLAGAPTARP</sequence>
<reference evidence="8 9" key="1">
    <citation type="submission" date="2018-07" db="EMBL/GenBank/DDBJ databases">
        <title>The role of parmesan cheese in vectoring bovine microbiota.</title>
        <authorList>
            <person name="Lugli G.A."/>
            <person name="Milani C."/>
        </authorList>
    </citation>
    <scope>NUCLEOTIDE SEQUENCE [LARGE SCALE GENOMIC DNA]</scope>
    <source>
        <strain evidence="8 9">BMONG18</strain>
    </source>
</reference>
<evidence type="ECO:0000256" key="5">
    <source>
        <dbReference type="ARBA" id="ARBA00023295"/>
    </source>
</evidence>
<dbReference type="GO" id="GO:0009254">
    <property type="term" value="P:peptidoglycan turnover"/>
    <property type="evidence" value="ECO:0007669"/>
    <property type="project" value="TreeGrafter"/>
</dbReference>
<protein>
    <recommendedName>
        <fullName evidence="3">beta-N-acetylhexosaminidase</fullName>
        <ecNumber evidence="3">3.2.1.52</ecNumber>
    </recommendedName>
</protein>
<gene>
    <name evidence="8" type="ORF">BMONG18_1436</name>
</gene>
<accession>A0A423UCM7</accession>
<evidence type="ECO:0000313" key="9">
    <source>
        <dbReference type="Proteomes" id="UP000285266"/>
    </source>
</evidence>
<comment type="caution">
    <text evidence="8">The sequence shown here is derived from an EMBL/GenBank/DDBJ whole genome shotgun (WGS) entry which is preliminary data.</text>
</comment>
<dbReference type="InterPro" id="IPR001764">
    <property type="entry name" value="Glyco_hydro_3_N"/>
</dbReference>
<evidence type="ECO:0000256" key="1">
    <source>
        <dbReference type="ARBA" id="ARBA00001231"/>
    </source>
</evidence>
<dbReference type="Gene3D" id="3.20.20.300">
    <property type="entry name" value="Glycoside hydrolase, family 3, N-terminal domain"/>
    <property type="match status" value="1"/>
</dbReference>
<evidence type="ECO:0000259" key="7">
    <source>
        <dbReference type="Pfam" id="PF00933"/>
    </source>
</evidence>
<feature type="region of interest" description="Disordered" evidence="6">
    <location>
        <begin position="66"/>
        <end position="98"/>
    </location>
</feature>
<feature type="compositionally biased region" description="Low complexity" evidence="6">
    <location>
        <begin position="68"/>
        <end position="89"/>
    </location>
</feature>
<evidence type="ECO:0000313" key="8">
    <source>
        <dbReference type="EMBL" id="ROT86476.1"/>
    </source>
</evidence>
<proteinExistence type="inferred from homology"/>
<evidence type="ECO:0000256" key="3">
    <source>
        <dbReference type="ARBA" id="ARBA00012663"/>
    </source>
</evidence>
<feature type="domain" description="Glycoside hydrolase family 3 N-terminal" evidence="7">
    <location>
        <begin position="110"/>
        <end position="430"/>
    </location>
</feature>
<name>A0A423UCM7_9BIFI</name>
<dbReference type="PANTHER" id="PTHR30480">
    <property type="entry name" value="BETA-HEXOSAMINIDASE-RELATED"/>
    <property type="match status" value="1"/>
</dbReference>
<comment type="catalytic activity">
    <reaction evidence="1">
        <text>Hydrolysis of terminal non-reducing N-acetyl-D-hexosamine residues in N-acetyl-beta-D-hexosaminides.</text>
        <dbReference type="EC" id="3.2.1.52"/>
    </reaction>
</comment>
<dbReference type="InterPro" id="IPR017853">
    <property type="entry name" value="GH"/>
</dbReference>
<dbReference type="EMBL" id="QRAJ01000009">
    <property type="protein sequence ID" value="ROT86476.1"/>
    <property type="molecule type" value="Genomic_DNA"/>
</dbReference>
<comment type="similarity">
    <text evidence="2">Belongs to the glycosyl hydrolase 3 family.</text>
</comment>
<organism evidence="8 9">
    <name type="scientific">Bifidobacterium mongoliense</name>
    <dbReference type="NCBI Taxonomy" id="518643"/>
    <lineage>
        <taxon>Bacteria</taxon>
        <taxon>Bacillati</taxon>
        <taxon>Actinomycetota</taxon>
        <taxon>Actinomycetes</taxon>
        <taxon>Bifidobacteriales</taxon>
        <taxon>Bifidobacteriaceae</taxon>
        <taxon>Bifidobacterium</taxon>
    </lineage>
</organism>
<dbReference type="Proteomes" id="UP000285266">
    <property type="component" value="Unassembled WGS sequence"/>
</dbReference>
<dbReference type="InterPro" id="IPR050226">
    <property type="entry name" value="NagZ_Beta-hexosaminidase"/>
</dbReference>
<dbReference type="AlphaFoldDB" id="A0A423UCM7"/>
<keyword evidence="5" id="KW-0326">Glycosidase</keyword>